<dbReference type="EMBL" id="CP066776">
    <property type="protein sequence ID" value="QQL45851.1"/>
    <property type="molecule type" value="Genomic_DNA"/>
</dbReference>
<dbReference type="InterPro" id="IPR006110">
    <property type="entry name" value="Pol_omega/Rpo6/RPB6"/>
</dbReference>
<dbReference type="GO" id="GO:0003899">
    <property type="term" value="F:DNA-directed RNA polymerase activity"/>
    <property type="evidence" value="ECO:0007669"/>
    <property type="project" value="UniProtKB-EC"/>
</dbReference>
<dbReference type="RefSeq" id="WP_164364567.1">
    <property type="nucleotide sequence ID" value="NZ_CP066776.1"/>
</dbReference>
<evidence type="ECO:0000256" key="5">
    <source>
        <dbReference type="ARBA" id="ARBA00023163"/>
    </source>
</evidence>
<keyword evidence="9" id="KW-0548">Nucleotidyltransferase</keyword>
<dbReference type="EC" id="2.7.7.6" evidence="2"/>
<name>A0A6B3L411_9BACT</name>
<evidence type="ECO:0000256" key="6">
    <source>
        <dbReference type="ARBA" id="ARBA00029924"/>
    </source>
</evidence>
<keyword evidence="4 9" id="KW-0240">DNA-directed RNA polymerase</keyword>
<comment type="catalytic activity">
    <reaction evidence="8">
        <text>RNA(n) + a ribonucleoside 5'-triphosphate = RNA(n+1) + diphosphate</text>
        <dbReference type="Rhea" id="RHEA:21248"/>
        <dbReference type="Rhea" id="RHEA-COMP:14527"/>
        <dbReference type="Rhea" id="RHEA-COMP:17342"/>
        <dbReference type="ChEBI" id="CHEBI:33019"/>
        <dbReference type="ChEBI" id="CHEBI:61557"/>
        <dbReference type="ChEBI" id="CHEBI:140395"/>
        <dbReference type="EC" id="2.7.7.6"/>
    </reaction>
</comment>
<dbReference type="Gene3D" id="3.90.940.10">
    <property type="match status" value="1"/>
</dbReference>
<evidence type="ECO:0000256" key="8">
    <source>
        <dbReference type="ARBA" id="ARBA00048552"/>
    </source>
</evidence>
<protein>
    <recommendedName>
        <fullName evidence="3">DNA-directed RNA polymerase subunit omega</fullName>
        <ecNumber evidence="2">2.7.7.6</ecNumber>
    </recommendedName>
    <alternativeName>
        <fullName evidence="7">RNA polymerase omega subunit</fullName>
    </alternativeName>
    <alternativeName>
        <fullName evidence="6">Transcriptase subunit omega</fullName>
    </alternativeName>
</protein>
<keyword evidence="10" id="KW-1185">Reference proteome</keyword>
<keyword evidence="9" id="KW-0808">Transferase</keyword>
<dbReference type="GO" id="GO:0006351">
    <property type="term" value="P:DNA-templated transcription"/>
    <property type="evidence" value="ECO:0007669"/>
    <property type="project" value="InterPro"/>
</dbReference>
<dbReference type="Proteomes" id="UP000475117">
    <property type="component" value="Chromosome"/>
</dbReference>
<dbReference type="SMART" id="SM01409">
    <property type="entry name" value="RNA_pol_Rpb6"/>
    <property type="match status" value="1"/>
</dbReference>
<reference evidence="9 10" key="1">
    <citation type="submission" date="2020-12" db="EMBL/GenBank/DDBJ databases">
        <title>Sulforoseuscoccus oceanibium gen. nov., sp. nov., a representative of the phylum Verrucomicrobia with special cytoplasmic membrane, and proposal of Sulforoseuscoccusaceae fam. nov.</title>
        <authorList>
            <person name="Xi F."/>
        </authorList>
    </citation>
    <scope>NUCLEOTIDE SEQUENCE [LARGE SCALE GENOMIC DNA]</scope>
    <source>
        <strain evidence="9 10">T37</strain>
    </source>
</reference>
<proteinExistence type="inferred from homology"/>
<dbReference type="SUPFAM" id="SSF63562">
    <property type="entry name" value="RPB6/omega subunit-like"/>
    <property type="match status" value="1"/>
</dbReference>
<dbReference type="NCBIfam" id="NF001579">
    <property type="entry name" value="PRK00392.6-2"/>
    <property type="match status" value="1"/>
</dbReference>
<accession>A0A6B3L411</accession>
<evidence type="ECO:0000256" key="4">
    <source>
        <dbReference type="ARBA" id="ARBA00022478"/>
    </source>
</evidence>
<dbReference type="GO" id="GO:0000428">
    <property type="term" value="C:DNA-directed RNA polymerase complex"/>
    <property type="evidence" value="ECO:0007669"/>
    <property type="project" value="UniProtKB-KW"/>
</dbReference>
<sequence length="70" mass="7726">MKPELVKEAAQVIPDPQILINVVSRRVRQLNSGRPQLVPSTGERLGIADIALLEIIHGKVTYDESIDPNL</sequence>
<dbReference type="GO" id="GO:0003677">
    <property type="term" value="F:DNA binding"/>
    <property type="evidence" value="ECO:0007669"/>
    <property type="project" value="InterPro"/>
</dbReference>
<dbReference type="InterPro" id="IPR036161">
    <property type="entry name" value="RPB6/omega-like_sf"/>
</dbReference>
<organism evidence="9 10">
    <name type="scientific">Sulfuriroseicoccus oceanibius</name>
    <dbReference type="NCBI Taxonomy" id="2707525"/>
    <lineage>
        <taxon>Bacteria</taxon>
        <taxon>Pseudomonadati</taxon>
        <taxon>Verrucomicrobiota</taxon>
        <taxon>Verrucomicrobiia</taxon>
        <taxon>Verrucomicrobiales</taxon>
        <taxon>Verrucomicrobiaceae</taxon>
        <taxon>Sulfuriroseicoccus</taxon>
    </lineage>
</organism>
<dbReference type="AlphaFoldDB" id="A0A6B3L411"/>
<comment type="similarity">
    <text evidence="1">Belongs to the RNA polymerase subunit omega family.</text>
</comment>
<evidence type="ECO:0000256" key="1">
    <source>
        <dbReference type="ARBA" id="ARBA00006711"/>
    </source>
</evidence>
<gene>
    <name evidence="9" type="ORF">G3M56_004510</name>
</gene>
<dbReference type="KEGG" id="soa:G3M56_004510"/>
<keyword evidence="5" id="KW-0804">Transcription</keyword>
<evidence type="ECO:0000256" key="7">
    <source>
        <dbReference type="ARBA" id="ARBA00030998"/>
    </source>
</evidence>
<evidence type="ECO:0000256" key="2">
    <source>
        <dbReference type="ARBA" id="ARBA00012418"/>
    </source>
</evidence>
<evidence type="ECO:0000313" key="9">
    <source>
        <dbReference type="EMBL" id="QQL45851.1"/>
    </source>
</evidence>
<evidence type="ECO:0000256" key="3">
    <source>
        <dbReference type="ARBA" id="ARBA00013725"/>
    </source>
</evidence>
<evidence type="ECO:0000313" key="10">
    <source>
        <dbReference type="Proteomes" id="UP000475117"/>
    </source>
</evidence>